<accession>G8JRG0</accession>
<dbReference type="GO" id="GO:0006409">
    <property type="term" value="P:tRNA export from nucleus"/>
    <property type="evidence" value="ECO:0007669"/>
    <property type="project" value="EnsemblFungi"/>
</dbReference>
<evidence type="ECO:0008006" key="3">
    <source>
        <dbReference type="Google" id="ProtNLM"/>
    </source>
</evidence>
<dbReference type="Proteomes" id="UP000006790">
    <property type="component" value="Chromosome 3"/>
</dbReference>
<dbReference type="GO" id="GO:0000056">
    <property type="term" value="P:ribosomal small subunit export from nucleus"/>
    <property type="evidence" value="ECO:0007669"/>
    <property type="project" value="EnsemblFungi"/>
</dbReference>
<dbReference type="KEGG" id="erc:Ecym_3235"/>
<dbReference type="HOGENOM" id="CLU_128326_0_0_1"/>
<dbReference type="Gene3D" id="3.10.450.50">
    <property type="match status" value="1"/>
</dbReference>
<dbReference type="InterPro" id="IPR032710">
    <property type="entry name" value="NTF2-like_dom_sf"/>
</dbReference>
<evidence type="ECO:0000313" key="1">
    <source>
        <dbReference type="EMBL" id="AET38729.1"/>
    </source>
</evidence>
<name>G8JRG0_ERECY</name>
<dbReference type="STRING" id="931890.G8JRG0"/>
<dbReference type="GO" id="GO:0016973">
    <property type="term" value="P:poly(A)+ mRNA export from nucleus"/>
    <property type="evidence" value="ECO:0007669"/>
    <property type="project" value="EnsemblFungi"/>
</dbReference>
<evidence type="ECO:0000313" key="2">
    <source>
        <dbReference type="Proteomes" id="UP000006790"/>
    </source>
</evidence>
<dbReference type="eggNOG" id="ENOG502RZK7">
    <property type="taxonomic scope" value="Eukaryota"/>
</dbReference>
<keyword evidence="2" id="KW-1185">Reference proteome</keyword>
<dbReference type="InterPro" id="IPR019488">
    <property type="entry name" value="Nucl_pore_RNA_shuttling_Mtr2"/>
</dbReference>
<dbReference type="GO" id="GO:0008033">
    <property type="term" value="P:tRNA processing"/>
    <property type="evidence" value="ECO:0007669"/>
    <property type="project" value="EnsemblFungi"/>
</dbReference>
<protein>
    <recommendedName>
        <fullName evidence="3">SnoaL-like domain-containing protein</fullName>
    </recommendedName>
</protein>
<proteinExistence type="predicted"/>
<organism evidence="1 2">
    <name type="scientific">Eremothecium cymbalariae (strain CBS 270.75 / DBVPG 7215 / KCTC 17166 / NRRL Y-17582)</name>
    <name type="common">Yeast</name>
    <dbReference type="NCBI Taxonomy" id="931890"/>
    <lineage>
        <taxon>Eukaryota</taxon>
        <taxon>Fungi</taxon>
        <taxon>Dikarya</taxon>
        <taxon>Ascomycota</taxon>
        <taxon>Saccharomycotina</taxon>
        <taxon>Saccharomycetes</taxon>
        <taxon>Saccharomycetales</taxon>
        <taxon>Saccharomycetaceae</taxon>
        <taxon>Eremothecium</taxon>
    </lineage>
</organism>
<dbReference type="OrthoDB" id="25408at2759"/>
<dbReference type="FunCoup" id="G8JRG0">
    <property type="interactions" value="170"/>
</dbReference>
<dbReference type="EMBL" id="CP002499">
    <property type="protein sequence ID" value="AET38729.1"/>
    <property type="molecule type" value="Genomic_DNA"/>
</dbReference>
<dbReference type="InParanoid" id="G8JRG0"/>
<dbReference type="GO" id="GO:0042272">
    <property type="term" value="C:nuclear RNA export factor complex"/>
    <property type="evidence" value="ECO:0007669"/>
    <property type="project" value="EnsemblFungi"/>
</dbReference>
<dbReference type="AlphaFoldDB" id="G8JRG0"/>
<reference evidence="2" key="1">
    <citation type="journal article" date="2012" name="G3 (Bethesda)">
        <title>Pichia sorbitophila, an interspecies yeast hybrid reveals early steps of genome resolution following polyploidization.</title>
        <authorList>
            <person name="Leh Louis V."/>
            <person name="Despons L."/>
            <person name="Friedrich A."/>
            <person name="Martin T."/>
            <person name="Durrens P."/>
            <person name="Casaregola S."/>
            <person name="Neuveglise C."/>
            <person name="Fairhead C."/>
            <person name="Marck C."/>
            <person name="Cruz J.A."/>
            <person name="Straub M.L."/>
            <person name="Kugler V."/>
            <person name="Sacerdot C."/>
            <person name="Uzunov Z."/>
            <person name="Thierry A."/>
            <person name="Weiss S."/>
            <person name="Bleykasten C."/>
            <person name="De Montigny J."/>
            <person name="Jacques N."/>
            <person name="Jung P."/>
            <person name="Lemaire M."/>
            <person name="Mallet S."/>
            <person name="Morel G."/>
            <person name="Richard G.F."/>
            <person name="Sarkar A."/>
            <person name="Savel G."/>
            <person name="Schacherer J."/>
            <person name="Seret M.L."/>
            <person name="Talla E."/>
            <person name="Samson G."/>
            <person name="Jubin C."/>
            <person name="Poulain J."/>
            <person name="Vacherie B."/>
            <person name="Barbe V."/>
            <person name="Pelletier E."/>
            <person name="Sherman D.J."/>
            <person name="Westhof E."/>
            <person name="Weissenbach J."/>
            <person name="Baret P.V."/>
            <person name="Wincker P."/>
            <person name="Gaillardin C."/>
            <person name="Dujon B."/>
            <person name="Souciet J.L."/>
        </authorList>
    </citation>
    <scope>NUCLEOTIDE SEQUENCE [LARGE SCALE GENOMIC DNA]</scope>
    <source>
        <strain evidence="2">CBS 270.75 / DBVPG 7215 / KCTC 17166 / NRRL Y-17582</strain>
    </source>
</reference>
<dbReference type="GO" id="GO:0000055">
    <property type="term" value="P:ribosomal large subunit export from nucleus"/>
    <property type="evidence" value="ECO:0007669"/>
    <property type="project" value="EnsemblFungi"/>
</dbReference>
<gene>
    <name evidence="1" type="ordered locus">Ecym_3235</name>
</gene>
<dbReference type="OMA" id="FDCHLIP"/>
<dbReference type="Pfam" id="PF10429">
    <property type="entry name" value="Mtr2"/>
    <property type="match status" value="1"/>
</dbReference>
<sequence>MNSSNNQSQIVETFIKKLLAHLDECEVEKLQQFLQLFKQQDCKIIVNAQPFAQPTTFLQIWQQQVVATQHSLTSLDYHVIPGTGTLMCNVNCKVRFDESGKDKMYNDAIITALGSASAPSNPSKPAATRNRRLWGTYYGVSLQVIVDDAIFRNNFLGVISGYNYNTVYKPDDSLIII</sequence>
<dbReference type="RefSeq" id="XP_003645546.1">
    <property type="nucleotide sequence ID" value="XM_003645498.1"/>
</dbReference>
<dbReference type="GeneID" id="11468827"/>
<dbReference type="SUPFAM" id="SSF54427">
    <property type="entry name" value="NTF2-like"/>
    <property type="match status" value="1"/>
</dbReference>